<evidence type="ECO:0000256" key="1">
    <source>
        <dbReference type="ARBA" id="ARBA00010211"/>
    </source>
</evidence>
<dbReference type="Proteomes" id="UP000524237">
    <property type="component" value="Unassembled WGS sequence"/>
</dbReference>
<dbReference type="InterPro" id="IPR036663">
    <property type="entry name" value="Fumarylacetoacetase_C_sf"/>
</dbReference>
<sequence>MRLATIRQPDGTTRAAVEYNEQWFQLDVASVSDLVTLPTWRALASAAINDSTAPRLRLSDATLATPLPSPRKIVCCGLNYHDHIAETGRDVPEYPTLFAKFGDTLTDPYAEINVGADSQKVDWEAELAVVIGSSLRRATKAEAEAGILGYTVANDVSYRDWQARTLQWFQGKAWDATTPVGPVIVTADEISPKQGLAVTTSIDGEVVQSSNTRELVFDAADLVAYVSQFTQLSPGDLILTGTPGGVGLGRSPQRWLRDGEVLTTTIEGIGSLRNQFRISTTEGY</sequence>
<dbReference type="PANTHER" id="PTHR42796">
    <property type="entry name" value="FUMARYLACETOACETATE HYDROLASE DOMAIN-CONTAINING PROTEIN 2A-RELATED"/>
    <property type="match status" value="1"/>
</dbReference>
<dbReference type="GO" id="GO:0019752">
    <property type="term" value="P:carboxylic acid metabolic process"/>
    <property type="evidence" value="ECO:0007669"/>
    <property type="project" value="UniProtKB-ARBA"/>
</dbReference>
<evidence type="ECO:0000259" key="3">
    <source>
        <dbReference type="Pfam" id="PF01557"/>
    </source>
</evidence>
<keyword evidence="2" id="KW-0479">Metal-binding</keyword>
<proteinExistence type="inferred from homology"/>
<comment type="caution">
    <text evidence="4">The sequence shown here is derived from an EMBL/GenBank/DDBJ whole genome shotgun (WGS) entry which is preliminary data.</text>
</comment>
<protein>
    <submittedName>
        <fullName evidence="4">2-keto-4-pentenoate hydratase/2-oxohepta-3-ene-1,7-dioic acid hydratase in catechol pathway</fullName>
    </submittedName>
</protein>
<dbReference type="PANTHER" id="PTHR42796:SF4">
    <property type="entry name" value="FUMARYLACETOACETATE HYDROLASE DOMAIN-CONTAINING PROTEIN 2A"/>
    <property type="match status" value="1"/>
</dbReference>
<dbReference type="InterPro" id="IPR051121">
    <property type="entry name" value="FAH"/>
</dbReference>
<comment type="similarity">
    <text evidence="1">Belongs to the FAH family.</text>
</comment>
<accession>A0A7W3JUU0</accession>
<keyword evidence="5" id="KW-1185">Reference proteome</keyword>
<evidence type="ECO:0000256" key="2">
    <source>
        <dbReference type="ARBA" id="ARBA00022723"/>
    </source>
</evidence>
<dbReference type="GO" id="GO:0016853">
    <property type="term" value="F:isomerase activity"/>
    <property type="evidence" value="ECO:0007669"/>
    <property type="project" value="UniProtKB-ARBA"/>
</dbReference>
<dbReference type="AlphaFoldDB" id="A0A7W3JUU0"/>
<dbReference type="RefSeq" id="WP_182485078.1">
    <property type="nucleotide sequence ID" value="NZ_JACGWU010000006.1"/>
</dbReference>
<dbReference type="GO" id="GO:0046872">
    <property type="term" value="F:metal ion binding"/>
    <property type="evidence" value="ECO:0007669"/>
    <property type="project" value="UniProtKB-KW"/>
</dbReference>
<evidence type="ECO:0000313" key="4">
    <source>
        <dbReference type="EMBL" id="MBA8829649.1"/>
    </source>
</evidence>
<dbReference type="EMBL" id="JACGWU010000006">
    <property type="protein sequence ID" value="MBA8829649.1"/>
    <property type="molecule type" value="Genomic_DNA"/>
</dbReference>
<dbReference type="FunFam" id="3.90.850.10:FF:000002">
    <property type="entry name" value="2-hydroxyhepta-2,4-diene-1,7-dioate isomerase"/>
    <property type="match status" value="1"/>
</dbReference>
<organism evidence="4 5">
    <name type="scientific">Alpinimonas psychrophila</name>
    <dbReference type="NCBI Taxonomy" id="748908"/>
    <lineage>
        <taxon>Bacteria</taxon>
        <taxon>Bacillati</taxon>
        <taxon>Actinomycetota</taxon>
        <taxon>Actinomycetes</taxon>
        <taxon>Micrococcales</taxon>
        <taxon>Microbacteriaceae</taxon>
        <taxon>Alpinimonas</taxon>
    </lineage>
</organism>
<dbReference type="SUPFAM" id="SSF56529">
    <property type="entry name" value="FAH"/>
    <property type="match status" value="1"/>
</dbReference>
<reference evidence="4 5" key="1">
    <citation type="submission" date="2020-07" db="EMBL/GenBank/DDBJ databases">
        <title>Sequencing the genomes of 1000 actinobacteria strains.</title>
        <authorList>
            <person name="Klenk H.-P."/>
        </authorList>
    </citation>
    <scope>NUCLEOTIDE SEQUENCE [LARGE SCALE GENOMIC DNA]</scope>
    <source>
        <strain evidence="4 5">DSM 23737</strain>
    </source>
</reference>
<dbReference type="InterPro" id="IPR011234">
    <property type="entry name" value="Fumarylacetoacetase-like_C"/>
</dbReference>
<evidence type="ECO:0000313" key="5">
    <source>
        <dbReference type="Proteomes" id="UP000524237"/>
    </source>
</evidence>
<dbReference type="Pfam" id="PF01557">
    <property type="entry name" value="FAA_hydrolase"/>
    <property type="match status" value="1"/>
</dbReference>
<gene>
    <name evidence="4" type="ORF">FB555_001765</name>
</gene>
<name>A0A7W3JUU0_9MICO</name>
<feature type="domain" description="Fumarylacetoacetase-like C-terminal" evidence="3">
    <location>
        <begin position="72"/>
        <end position="276"/>
    </location>
</feature>
<dbReference type="Gene3D" id="3.90.850.10">
    <property type="entry name" value="Fumarylacetoacetase-like, C-terminal domain"/>
    <property type="match status" value="1"/>
</dbReference>